<dbReference type="InterPro" id="IPR016036">
    <property type="entry name" value="Malonyl_transacylase_ACP-bd"/>
</dbReference>
<dbReference type="InterPro" id="IPR020807">
    <property type="entry name" value="PKS_DH"/>
</dbReference>
<dbReference type="SUPFAM" id="SSF51735">
    <property type="entry name" value="NAD(P)-binding Rossmann-fold domains"/>
    <property type="match status" value="2"/>
</dbReference>
<evidence type="ECO:0000256" key="4">
    <source>
        <dbReference type="ARBA" id="ARBA00022553"/>
    </source>
</evidence>
<feature type="active site" description="Proton acceptor; for dehydratase activity" evidence="9">
    <location>
        <position position="2704"/>
    </location>
</feature>
<keyword evidence="8" id="KW-0012">Acyltransferase</keyword>
<accession>A0ABS1NVB5</accession>
<feature type="region of interest" description="C-terminal hotdog fold" evidence="9">
    <location>
        <begin position="1077"/>
        <end position="1212"/>
    </location>
</feature>
<comment type="caution">
    <text evidence="15">The sequence shown here is derived from an EMBL/GenBank/DDBJ whole genome shotgun (WGS) entry which is preliminary data.</text>
</comment>
<dbReference type="InterPro" id="IPR042104">
    <property type="entry name" value="PKS_dehydratase_sf"/>
</dbReference>
<dbReference type="PANTHER" id="PTHR43775">
    <property type="entry name" value="FATTY ACID SYNTHASE"/>
    <property type="match status" value="1"/>
</dbReference>
<dbReference type="CDD" id="cd00833">
    <property type="entry name" value="PKS"/>
    <property type="match status" value="2"/>
</dbReference>
<dbReference type="InterPro" id="IPR057326">
    <property type="entry name" value="KR_dom"/>
</dbReference>
<keyword evidence="6" id="KW-0045">Antibiotic biosynthesis</keyword>
<dbReference type="SMART" id="SM00826">
    <property type="entry name" value="PKS_DH"/>
    <property type="match status" value="2"/>
</dbReference>
<keyword evidence="5" id="KW-0808">Transferase</keyword>
<dbReference type="InterPro" id="IPR014031">
    <property type="entry name" value="Ketoacyl_synth_C"/>
</dbReference>
<gene>
    <name evidence="15" type="ORF">JK361_04090</name>
</gene>
<evidence type="ECO:0000256" key="3">
    <source>
        <dbReference type="ARBA" id="ARBA00022450"/>
    </source>
</evidence>
<dbReference type="InterPro" id="IPR032821">
    <property type="entry name" value="PKS_assoc"/>
</dbReference>
<evidence type="ECO:0000259" key="12">
    <source>
        <dbReference type="PROSITE" id="PS50075"/>
    </source>
</evidence>
<feature type="domain" description="Carrier" evidence="12">
    <location>
        <begin position="1669"/>
        <end position="1744"/>
    </location>
</feature>
<dbReference type="Gene3D" id="1.10.1200.10">
    <property type="entry name" value="ACP-like"/>
    <property type="match status" value="2"/>
</dbReference>
<dbReference type="Gene3D" id="3.30.70.3290">
    <property type="match status" value="2"/>
</dbReference>
<dbReference type="Pfam" id="PF08990">
    <property type="entry name" value="Docking"/>
    <property type="match status" value="1"/>
</dbReference>
<evidence type="ECO:0000256" key="10">
    <source>
        <dbReference type="SAM" id="Coils"/>
    </source>
</evidence>
<feature type="coiled-coil region" evidence="10">
    <location>
        <begin position="8"/>
        <end position="35"/>
    </location>
</feature>
<keyword evidence="10" id="KW-0175">Coiled coil</keyword>
<evidence type="ECO:0000256" key="8">
    <source>
        <dbReference type="ARBA" id="ARBA00023315"/>
    </source>
</evidence>
<dbReference type="PROSITE" id="PS00012">
    <property type="entry name" value="PHOSPHOPANTETHEINE"/>
    <property type="match status" value="2"/>
</dbReference>
<dbReference type="SUPFAM" id="SSF55048">
    <property type="entry name" value="Probable ACP-binding domain of malonyl-CoA ACP transacylase"/>
    <property type="match status" value="2"/>
</dbReference>
<dbReference type="InterPro" id="IPR036291">
    <property type="entry name" value="NAD(P)-bd_dom_sf"/>
</dbReference>
<keyword evidence="3" id="KW-0596">Phosphopantetheine</keyword>
<dbReference type="Pfam" id="PF16197">
    <property type="entry name" value="KAsynt_C_assoc"/>
    <property type="match status" value="2"/>
</dbReference>
<feature type="region of interest" description="Disordered" evidence="11">
    <location>
        <begin position="2937"/>
        <end position="2968"/>
    </location>
</feature>
<feature type="region of interest" description="C-terminal hotdog fold" evidence="9">
    <location>
        <begin position="2812"/>
        <end position="2946"/>
    </location>
</feature>
<dbReference type="InterPro" id="IPR015083">
    <property type="entry name" value="NorB/c/GfsB-D-like_docking"/>
</dbReference>
<feature type="region of interest" description="Disordered" evidence="11">
    <location>
        <begin position="2755"/>
        <end position="2786"/>
    </location>
</feature>
<proteinExistence type="predicted"/>
<feature type="domain" description="PKS/mFAS DH" evidence="14">
    <location>
        <begin position="936"/>
        <end position="1212"/>
    </location>
</feature>
<dbReference type="InterPro" id="IPR018201">
    <property type="entry name" value="Ketoacyl_synth_AS"/>
</dbReference>
<dbReference type="Pfam" id="PF02801">
    <property type="entry name" value="Ketoacyl-synt_C"/>
    <property type="match status" value="2"/>
</dbReference>
<dbReference type="InterPro" id="IPR006162">
    <property type="entry name" value="Ppantetheine_attach_site"/>
</dbReference>
<dbReference type="PANTHER" id="PTHR43775:SF51">
    <property type="entry name" value="INACTIVE PHENOLPHTHIOCEROL SYNTHESIS POLYKETIDE SYNTHASE TYPE I PKS1-RELATED"/>
    <property type="match status" value="1"/>
</dbReference>
<feature type="region of interest" description="N-terminal hotdog fold" evidence="9">
    <location>
        <begin position="936"/>
        <end position="1060"/>
    </location>
</feature>
<dbReference type="InterPro" id="IPR049551">
    <property type="entry name" value="PKS_DH_C"/>
</dbReference>
<dbReference type="InterPro" id="IPR001227">
    <property type="entry name" value="Ac_transferase_dom_sf"/>
</dbReference>
<protein>
    <submittedName>
        <fullName evidence="15">SDR family NAD(P)-dependent oxidoreductase</fullName>
    </submittedName>
</protein>
<dbReference type="Pfam" id="PF21089">
    <property type="entry name" value="PKS_DH_N"/>
    <property type="match status" value="2"/>
</dbReference>
<evidence type="ECO:0000259" key="14">
    <source>
        <dbReference type="PROSITE" id="PS52019"/>
    </source>
</evidence>
<dbReference type="Proteomes" id="UP000621386">
    <property type="component" value="Unassembled WGS sequence"/>
</dbReference>
<dbReference type="Gene3D" id="3.40.47.10">
    <property type="match status" value="2"/>
</dbReference>
<feature type="compositionally biased region" description="Basic and acidic residues" evidence="11">
    <location>
        <begin position="2768"/>
        <end position="2778"/>
    </location>
</feature>
<dbReference type="PROSITE" id="PS50075">
    <property type="entry name" value="CARRIER"/>
    <property type="match status" value="2"/>
</dbReference>
<feature type="region of interest" description="Disordered" evidence="11">
    <location>
        <begin position="3105"/>
        <end position="3124"/>
    </location>
</feature>
<dbReference type="Gene3D" id="3.40.50.720">
    <property type="entry name" value="NAD(P)-binding Rossmann-like Domain"/>
    <property type="match status" value="1"/>
</dbReference>
<dbReference type="SUPFAM" id="SSF52151">
    <property type="entry name" value="FabD/lysophospholipase-like"/>
    <property type="match status" value="2"/>
</dbReference>
<dbReference type="CDD" id="cd08956">
    <property type="entry name" value="KR_3_FAS_SDR_x"/>
    <property type="match status" value="1"/>
</dbReference>
<dbReference type="InterPro" id="IPR014030">
    <property type="entry name" value="Ketoacyl_synth_N"/>
</dbReference>
<evidence type="ECO:0000256" key="11">
    <source>
        <dbReference type="SAM" id="MobiDB-lite"/>
    </source>
</evidence>
<evidence type="ECO:0000313" key="15">
    <source>
        <dbReference type="EMBL" id="MBL1103792.1"/>
    </source>
</evidence>
<keyword evidence="4" id="KW-0597">Phosphoprotein</keyword>
<evidence type="ECO:0000259" key="13">
    <source>
        <dbReference type="PROSITE" id="PS52004"/>
    </source>
</evidence>
<dbReference type="InterPro" id="IPR013968">
    <property type="entry name" value="PKS_KR"/>
</dbReference>
<dbReference type="SMART" id="SM00823">
    <property type="entry name" value="PKS_PP"/>
    <property type="match status" value="2"/>
</dbReference>
<evidence type="ECO:0000256" key="7">
    <source>
        <dbReference type="ARBA" id="ARBA00023268"/>
    </source>
</evidence>
<dbReference type="Pfam" id="PF00550">
    <property type="entry name" value="PP-binding"/>
    <property type="match status" value="2"/>
</dbReference>
<keyword evidence="7" id="KW-0511">Multifunctional enzyme</keyword>
<keyword evidence="16" id="KW-1185">Reference proteome</keyword>
<dbReference type="InterPro" id="IPR020841">
    <property type="entry name" value="PKS_Beta-ketoAc_synthase_dom"/>
</dbReference>
<dbReference type="PROSITE" id="PS00606">
    <property type="entry name" value="KS3_1"/>
    <property type="match status" value="2"/>
</dbReference>
<dbReference type="Gene3D" id="3.10.129.110">
    <property type="entry name" value="Polyketide synthase dehydratase"/>
    <property type="match status" value="2"/>
</dbReference>
<dbReference type="Gene3D" id="3.40.366.10">
    <property type="entry name" value="Malonyl-Coenzyme A Acyl Carrier Protein, domain 2"/>
    <property type="match status" value="2"/>
</dbReference>
<organism evidence="15 16">
    <name type="scientific">Streptomyces musisoli</name>
    <dbReference type="NCBI Taxonomy" id="2802280"/>
    <lineage>
        <taxon>Bacteria</taxon>
        <taxon>Bacillati</taxon>
        <taxon>Actinomycetota</taxon>
        <taxon>Actinomycetes</taxon>
        <taxon>Kitasatosporales</taxon>
        <taxon>Streptomycetaceae</taxon>
        <taxon>Streptomyces</taxon>
    </lineage>
</organism>
<dbReference type="SMART" id="SM01294">
    <property type="entry name" value="PKS_PP_betabranch"/>
    <property type="match status" value="1"/>
</dbReference>
<dbReference type="InterPro" id="IPR049900">
    <property type="entry name" value="PKS_mFAS_DH"/>
</dbReference>
<comment type="cofactor">
    <cofactor evidence="1">
        <name>pantetheine 4'-phosphate</name>
        <dbReference type="ChEBI" id="CHEBI:47942"/>
    </cofactor>
</comment>
<dbReference type="InterPro" id="IPR016035">
    <property type="entry name" value="Acyl_Trfase/lysoPLipase"/>
</dbReference>
<evidence type="ECO:0000256" key="5">
    <source>
        <dbReference type="ARBA" id="ARBA00022679"/>
    </source>
</evidence>
<dbReference type="SMART" id="SM00827">
    <property type="entry name" value="PKS_AT"/>
    <property type="match status" value="2"/>
</dbReference>
<dbReference type="InterPro" id="IPR009081">
    <property type="entry name" value="PP-bd_ACP"/>
</dbReference>
<dbReference type="Pfam" id="PF00109">
    <property type="entry name" value="ketoacyl-synt"/>
    <property type="match status" value="2"/>
</dbReference>
<dbReference type="EMBL" id="JAERRH010000001">
    <property type="protein sequence ID" value="MBL1103792.1"/>
    <property type="molecule type" value="Genomic_DNA"/>
</dbReference>
<name>A0ABS1NVB5_9ACTN</name>
<feature type="compositionally biased region" description="Basic and acidic residues" evidence="11">
    <location>
        <begin position="3106"/>
        <end position="3116"/>
    </location>
</feature>
<feature type="domain" description="Carrier" evidence="12">
    <location>
        <begin position="2987"/>
        <end position="3062"/>
    </location>
</feature>
<evidence type="ECO:0000313" key="16">
    <source>
        <dbReference type="Proteomes" id="UP000621386"/>
    </source>
</evidence>
<dbReference type="InterPro" id="IPR050091">
    <property type="entry name" value="PKS_NRPS_Biosynth_Enz"/>
</dbReference>
<dbReference type="Pfam" id="PF14765">
    <property type="entry name" value="PS-DH"/>
    <property type="match status" value="2"/>
</dbReference>
<feature type="domain" description="Ketosynthase family 3 (KS3)" evidence="13">
    <location>
        <begin position="37"/>
        <end position="463"/>
    </location>
</feature>
<evidence type="ECO:0000256" key="9">
    <source>
        <dbReference type="PROSITE-ProRule" id="PRU01363"/>
    </source>
</evidence>
<sequence>MGKAMAEQEKLLEYLKRMTADLRQANQRLSDVDAKAHEPVAIVGIGCRFPGGVRSPEELWELVATGSDAISGFPVDRGWDLEGLYDPDPEARGKVYTREGGFLHEAAEFDAGFFGISPREALAMDPQQRLLLETSWEAVERAGIDPTSLRGSRTGVYMGLMYHDYALHAGSVAEDLEGHLGAGTAGSIAAGRIAYTFGLEGPTLTVDTACSSSLVTLHLAVQALRRGECTMALAGGVTVMSSPAAFLDFSRQRGLSPEGRCRAFAEGADGTGFGEGVGVLVVERLSDALRLGHPVLAVVRGSAVNQDGASNGLTAPNGPSQQRVIRQALADARLTTSDVDAVEAHGTGTRLGDPIEAQALLATYGQERDGERPLFLGSLKSNIGHAQAAAGVGGVIKMVMALRNGVLPKTLHVDAPSSHVDWSAGAVELLTERRDWPELDRPRRAAVSSFGLSGTNAHVILEQAPAAEPEAVPDRPHVLLPWVISAKTEAALRAQAERLHAFVTGRPELDLVDTAYSLLSRRGFEHRAVVLAGDRATLLAGLAAVAAGEPAAHVVRGARGDGKLAFLFTFQGSQRLGMGRELYAAYPLYTAAFDEVCTALDRHLDRPLKEIVFAAEGSPEAALLAQAEYGHPAVFALEVALYRLVEHWGVRPDVVFGGSNGDSAVLHVTGALSLEDAAAFVTTRGRLLQQTPPGGTMVAIEASEDEVRASLEGRSGTVDIALVNGPRQVVVSGDEELVARIGDDWQAAGRRTHRMSFGRAFHSAHMEPVLEPFVAAVRALDFNRPRIPVIDCLDGRLADPAEFCSPEYWGRHVRGAVRFLDGMRTLEADGVHTYLELGPVAMQSLMGRECLAEDSDAVLLPTLAEGRPEPDTLLTALAHLYVRGTDVDADAFFGHLGPRRTELPTYAFEHASYWLADSPAAGAARPAELGLRGADHPLLGAAVSVAGADELLLTGRLSARTHPWLADHAVAGTVLLPGTAFVDLALHAADLSGCRTLEELTLQSPLVLPERGAVQIQLAIGAADAAGRRTLTVFARPEGQADGPWTRHATGALTAEDTADALEGPGSDLAHWPPQGARPLPVETLYDDLAAAGLDYGPAFRGVRAAWRRGAEVFAEVALSEEPAEGYGVHPALLDSALHVWSLAAPAAPGRPQLPFHWSGVRLLATGADTLRVRLAPAGQDAMALTVADPAGLPVATVESLVVRPVTAEALRTSATADALYRLDWLPAEPAEPLAPGSWAGVGPAADDHYPDLPALAAALDAGAALPDVVVVREQPALDDLHGAVHRTLRLLQEWLADERFTTARLVLVTGGATGEQVTHPAAAALHGLVRSAQTEHPGRFVLVDTDLTGEPLTAAVLGTEPQFLVRGGTWSVARLARAEVPTGATAFRPDGTVLVTGGTGTLGAAVARHLVTAHGVRHLLLTSRRGPAAEGAEALVAELGELGATVSVVACDAADRSALAGLLAGIPAGHPLTGVVHAAGIVADGLLESLTSEQADAVLRPKADAALHLHELTQDMDLAHFVLFSSAAGVFGGAGQSGYAAANAFLDGLAAHRRAAGRSALSLAWGLWGERSGITGHLAEADLARIERAGFAPLTFEDGLALFDACLAADRAVLLPMRLDTAPRPGRDVPPLLGGLVRTSRRTARTAAAPATTLRDRLRALPAAERDGALLDVVRAHAASVLGHATPDAIGAGQTFRDLGVDSLSAVELRNALGPLTGLSLSPTLVFDYPTPAALAAYLRRELLAEDTTDTTGTAAPVTGTDDDPVAIVGIGCRFPGGVRSPEELWELVATGSDAISGFPVDRGWDLEGLYDPDPEVRGKVYTREGGFLHEAAEFDAGFFGISPREALAMDPQQRLLLETSWEAVERAGIDPTSLRGSRTGVYMGLMNRDYLTRLRAIPEELEAFRGTGTAGSVAAGRLSYTFGLEGPAVTVDTACSSSLVTLHLAVQALRRGECTMALAGGVTVMSSPAAFLDFSRQRGLAADGRCKAFAEGANGTGWGEGAGVLVVERLSDALRLGHPVLAVVRGSAVNQDGASNGLTAPNGPSQQRVIRQALADARLNPADVDAVEAHGTGTRLGDPIEAQALLATYGQERDGERPLFLGSLKSNIGHAQAAAGVGGVIKMVMALRNGVLPKTLHVDAPSSHVDWSAGAVELLTERRDWPELDRPRRAAVSSFGLSGTNAHVILEQAPEPEPAADPESGPVPWVISAKTEAALRAQAERLHAFVTERPELDLAAAGHALLTTRTAFERRAVVTAPDRAELLRGLAAVAAGEPAAGVAEGRRRSGRLAVLFTGQGSQRLGMGRELYAAYPVFATAFDEVCAALDPHLDRPLKEIVFAAEDSPEAALVHRTGYTQPAVFALEVALYRLIEHWGVRPDAVAGHSIGELAAAHVTGVFPLPDAAALVAARGRLMQELPAGGAMVAVQATEQEVLDLLAEASDQVGVAAVNGPTAVVLSGSADAVLGIAERLRGMGRKTKRLEVSHAFHSPLMDPMLDCFAEVAHRVRFARAGTPFVSTVTGRPVTGEELGSPEYWVRHVRQPVRFHDAVSALAADGVTTFLEVGPDGVLSAMGPNCLPADAGSVAFVPCLRGGTGEAQSLTKAVVQLHTHGVPVDWSAFSGTPVDWSAAFDGPRPPRTELPTYAFQRQRYWLDAPSAPPEDLGAAGIGTADHPLLGAAIELPGSDGLVFSGRLAADTHPWLAEHTVAGTPVLPASAVLDMVLRAADQTGLAFIEELALDTPLVLPGRGGVQLRLSVGPSGDGPSGDGRTVELHSRPEKSTGLGGWVRNAHGTLRPTGPAPDTTLAAWPPAGAEPAAAEDLYGLLAKAGLDHGPAFQAVRSVWRRDAELYAEVALGPAEAREADRYGVHPVLLDGALHPLALTGSAGLLPASWSGVSVHATGATAVRVRVAPAAPDAVSVLLTDPDGLPVASADRVDLRPVPDDLPRPAAERSATGSAPARRAVTAAPAAAPGARERLLALAPDDRARTLLDIVRRGTAVVFGHAGPDDVDPAQSFKDIGIDSLTAVELRNQVTAATGLQVPPTVLFDCPTPAALAERLAEEATAELSGVRELHRELDRLEELLDALPGEGTEREEIHARLRALTGSRERPVDRPEATDLESATAEEIFDLLDAELESP</sequence>
<dbReference type="Pfam" id="PF00698">
    <property type="entry name" value="Acyl_transf_1"/>
    <property type="match status" value="2"/>
</dbReference>
<feature type="active site" description="Proton acceptor; for dehydratase activity" evidence="9">
    <location>
        <position position="968"/>
    </location>
</feature>
<dbReference type="SMART" id="SM00825">
    <property type="entry name" value="PKS_KS"/>
    <property type="match status" value="2"/>
</dbReference>
<dbReference type="PROSITE" id="PS52004">
    <property type="entry name" value="KS3_2"/>
    <property type="match status" value="2"/>
</dbReference>
<reference evidence="15 16" key="1">
    <citation type="submission" date="2021-01" db="EMBL/GenBank/DDBJ databases">
        <title>WGS of actinomycetes isolated from Thailand.</title>
        <authorList>
            <person name="Thawai C."/>
        </authorList>
    </citation>
    <scope>NUCLEOTIDE SEQUENCE [LARGE SCALE GENOMIC DNA]</scope>
    <source>
        <strain evidence="15 16">CH5-8</strain>
    </source>
</reference>
<feature type="active site" description="Proton donor; for dehydratase activity" evidence="9">
    <location>
        <position position="1135"/>
    </location>
</feature>
<dbReference type="SUPFAM" id="SSF53901">
    <property type="entry name" value="Thiolase-like"/>
    <property type="match status" value="2"/>
</dbReference>
<evidence type="ECO:0000256" key="6">
    <source>
        <dbReference type="ARBA" id="ARBA00023194"/>
    </source>
</evidence>
<dbReference type="Pfam" id="PF08659">
    <property type="entry name" value="KR"/>
    <property type="match status" value="1"/>
</dbReference>
<comment type="pathway">
    <text evidence="2">Antibiotic biosynthesis.</text>
</comment>
<dbReference type="InterPro" id="IPR020806">
    <property type="entry name" value="PKS_PP-bd"/>
</dbReference>
<dbReference type="SUPFAM" id="SSF47336">
    <property type="entry name" value="ACP-like"/>
    <property type="match status" value="2"/>
</dbReference>
<dbReference type="InterPro" id="IPR049552">
    <property type="entry name" value="PKS_DH_N"/>
</dbReference>
<feature type="region of interest" description="N-terminal hotdog fold" evidence="9">
    <location>
        <begin position="2672"/>
        <end position="2800"/>
    </location>
</feature>
<feature type="compositionally biased region" description="Basic and acidic residues" evidence="11">
    <location>
        <begin position="2937"/>
        <end position="2949"/>
    </location>
</feature>
<evidence type="ECO:0000256" key="2">
    <source>
        <dbReference type="ARBA" id="ARBA00004792"/>
    </source>
</evidence>
<feature type="compositionally biased region" description="Low complexity" evidence="11">
    <location>
        <begin position="2957"/>
        <end position="2968"/>
    </location>
</feature>
<dbReference type="SMART" id="SM00822">
    <property type="entry name" value="PKS_KR"/>
    <property type="match status" value="1"/>
</dbReference>
<feature type="active site" description="Proton donor; for dehydratase activity" evidence="9">
    <location>
        <position position="2873"/>
    </location>
</feature>
<dbReference type="InterPro" id="IPR016039">
    <property type="entry name" value="Thiolase-like"/>
</dbReference>
<feature type="domain" description="Ketosynthase family 3 (KS3)" evidence="13">
    <location>
        <begin position="1764"/>
        <end position="2190"/>
    </location>
</feature>
<dbReference type="InterPro" id="IPR036736">
    <property type="entry name" value="ACP-like_sf"/>
</dbReference>
<dbReference type="InterPro" id="IPR014043">
    <property type="entry name" value="Acyl_transferase_dom"/>
</dbReference>
<dbReference type="PROSITE" id="PS52019">
    <property type="entry name" value="PKS_MFAS_DH"/>
    <property type="match status" value="2"/>
</dbReference>
<evidence type="ECO:0000256" key="1">
    <source>
        <dbReference type="ARBA" id="ARBA00001957"/>
    </source>
</evidence>
<feature type="domain" description="PKS/mFAS DH" evidence="14">
    <location>
        <begin position="2672"/>
        <end position="2946"/>
    </location>
</feature>